<evidence type="ECO:0000256" key="2">
    <source>
        <dbReference type="ARBA" id="ARBA00022771"/>
    </source>
</evidence>
<evidence type="ECO:0000256" key="6">
    <source>
        <dbReference type="SAM" id="SignalP"/>
    </source>
</evidence>
<keyword evidence="2 4" id="KW-0863">Zinc-finger</keyword>
<dbReference type="AlphaFoldDB" id="A0A6P4A286"/>
<feature type="chain" id="PRO_5047393520" evidence="6">
    <location>
        <begin position="16"/>
        <end position="437"/>
    </location>
</feature>
<dbReference type="KEGG" id="zju:107417964"/>
<dbReference type="Proteomes" id="UP001652623">
    <property type="component" value="Chromosome 2"/>
</dbReference>
<dbReference type="CDD" id="cd16649">
    <property type="entry name" value="mRING-HC-C3HC5_CGRF1-like"/>
    <property type="match status" value="1"/>
</dbReference>
<feature type="region of interest" description="Disordered" evidence="5">
    <location>
        <begin position="347"/>
        <end position="380"/>
    </location>
</feature>
<accession>A0A6P4A286</accession>
<dbReference type="PANTHER" id="PTHR42647:SF12">
    <property type="entry name" value="BOI-RELATED E3 UBIQUITIN-PROTEIN LIGASE 2-RELATED"/>
    <property type="match status" value="1"/>
</dbReference>
<dbReference type="InParanoid" id="A0A6P4A286"/>
<sequence>MPILFISSYLFLFLSLPIFFQLSPKYQNSKPKNKKEKKFLIQKITELATNITKKKNSMAVEARHLNLFPPQLIGNREMMNTFEGNTNIYNSSSNQMGYGVVPLSGTITADTLLPAYNNVFNDSNSFPPKTTTTTTAMKSDSGLTYNFPTLSRKRSRDSSSIDPFLSPYQTATKNCGASFSFLGEDISLQIQQHQFDIDHLISHHMEKVRLEIEEKRKRQARKILEAIELGMMKRLRAKEEEIEKMGKLNWALEERVKSLCVENQIWRDLAQTNEATANALRTNLEHVLAQVKEDHHRTQEEETQAAAAGLAALMDDAQSGCGSSGGEVNGDDGEVNATMDGCGWRLIGDRKGEEEGTSGRGGNKSKSNKMMVDNNSFNGGTTGNSNKRWCRNCGKEESCVLILPCRHLCLCTVCGSSLHTCPICKTPKNVSLHVNMS</sequence>
<dbReference type="GeneID" id="107417964"/>
<dbReference type="FunCoup" id="A0A6P4A286">
    <property type="interactions" value="193"/>
</dbReference>
<gene>
    <name evidence="9" type="primary">LOC107417964</name>
</gene>
<evidence type="ECO:0000256" key="1">
    <source>
        <dbReference type="ARBA" id="ARBA00022723"/>
    </source>
</evidence>
<keyword evidence="3" id="KW-0862">Zinc</keyword>
<keyword evidence="1" id="KW-0479">Metal-binding</keyword>
<evidence type="ECO:0000313" key="9">
    <source>
        <dbReference type="RefSeq" id="XP_015882107.2"/>
    </source>
</evidence>
<dbReference type="GO" id="GO:0006952">
    <property type="term" value="P:defense response"/>
    <property type="evidence" value="ECO:0007669"/>
    <property type="project" value="UniProtKB-KW"/>
</dbReference>
<organism evidence="8 9">
    <name type="scientific">Ziziphus jujuba</name>
    <name type="common">Chinese jujube</name>
    <name type="synonym">Ziziphus sativa</name>
    <dbReference type="NCBI Taxonomy" id="326968"/>
    <lineage>
        <taxon>Eukaryota</taxon>
        <taxon>Viridiplantae</taxon>
        <taxon>Streptophyta</taxon>
        <taxon>Embryophyta</taxon>
        <taxon>Tracheophyta</taxon>
        <taxon>Spermatophyta</taxon>
        <taxon>Magnoliopsida</taxon>
        <taxon>eudicotyledons</taxon>
        <taxon>Gunneridae</taxon>
        <taxon>Pentapetalae</taxon>
        <taxon>rosids</taxon>
        <taxon>fabids</taxon>
        <taxon>Rosales</taxon>
        <taxon>Rhamnaceae</taxon>
        <taxon>Paliureae</taxon>
        <taxon>Ziziphus</taxon>
    </lineage>
</organism>
<name>A0A6P4A286_ZIZJJ</name>
<dbReference type="PIRSF" id="PIRSF036836">
    <property type="entry name" value="RNase_bind_SBP1"/>
    <property type="match status" value="1"/>
</dbReference>
<reference evidence="9" key="2">
    <citation type="submission" date="2025-08" db="UniProtKB">
        <authorList>
            <consortium name="RefSeq"/>
        </authorList>
    </citation>
    <scope>IDENTIFICATION</scope>
    <source>
        <tissue evidence="9">Seedling</tissue>
    </source>
</reference>
<proteinExistence type="predicted"/>
<dbReference type="GO" id="GO:0008270">
    <property type="term" value="F:zinc ion binding"/>
    <property type="evidence" value="ECO:0007669"/>
    <property type="project" value="UniProtKB-KW"/>
</dbReference>
<evidence type="ECO:0000256" key="4">
    <source>
        <dbReference type="PROSITE-ProRule" id="PRU00175"/>
    </source>
</evidence>
<dbReference type="GO" id="GO:0043067">
    <property type="term" value="P:regulation of programmed cell death"/>
    <property type="evidence" value="ECO:0007669"/>
    <property type="project" value="UniProtKB-ARBA"/>
</dbReference>
<dbReference type="InterPro" id="IPR013083">
    <property type="entry name" value="Znf_RING/FYVE/PHD"/>
</dbReference>
<keyword evidence="6" id="KW-0732">Signal</keyword>
<dbReference type="InterPro" id="IPR001841">
    <property type="entry name" value="Znf_RING"/>
</dbReference>
<evidence type="ECO:0000313" key="8">
    <source>
        <dbReference type="Proteomes" id="UP001652623"/>
    </source>
</evidence>
<dbReference type="Pfam" id="PF13920">
    <property type="entry name" value="zf-C3HC4_3"/>
    <property type="match status" value="1"/>
</dbReference>
<evidence type="ECO:0000256" key="5">
    <source>
        <dbReference type="SAM" id="MobiDB-lite"/>
    </source>
</evidence>
<reference evidence="8" key="1">
    <citation type="submission" date="2025-05" db="UniProtKB">
        <authorList>
            <consortium name="RefSeq"/>
        </authorList>
    </citation>
    <scope>NUCLEOTIDE SEQUENCE [LARGE SCALE GENOMIC DNA]</scope>
</reference>
<feature type="signal peptide" evidence="6">
    <location>
        <begin position="1"/>
        <end position="15"/>
    </location>
</feature>
<dbReference type="GO" id="GO:0061630">
    <property type="term" value="F:ubiquitin protein ligase activity"/>
    <property type="evidence" value="ECO:0007669"/>
    <property type="project" value="UniProtKB-EC"/>
</dbReference>
<evidence type="ECO:0000256" key="3">
    <source>
        <dbReference type="ARBA" id="ARBA00022833"/>
    </source>
</evidence>
<dbReference type="PANTHER" id="PTHR42647">
    <property type="entry name" value="SBP (S-RIBONUCLEASE BINDING PROTEIN) FAMILY PROTEIN"/>
    <property type="match status" value="1"/>
</dbReference>
<feature type="domain" description="RING-type" evidence="7">
    <location>
        <begin position="390"/>
        <end position="425"/>
    </location>
</feature>
<evidence type="ECO:0000259" key="7">
    <source>
        <dbReference type="PROSITE" id="PS50089"/>
    </source>
</evidence>
<dbReference type="PROSITE" id="PS50089">
    <property type="entry name" value="ZF_RING_2"/>
    <property type="match status" value="1"/>
</dbReference>
<dbReference type="Gene3D" id="3.30.40.10">
    <property type="entry name" value="Zinc/RING finger domain, C3HC4 (zinc finger)"/>
    <property type="match status" value="1"/>
</dbReference>
<keyword evidence="8" id="KW-1185">Reference proteome</keyword>
<protein>
    <submittedName>
        <fullName evidence="9">Probable BOI-related E3 ubiquitin-protein ligase 3</fullName>
    </submittedName>
</protein>
<dbReference type="RefSeq" id="XP_015882107.2">
    <property type="nucleotide sequence ID" value="XM_016026621.4"/>
</dbReference>